<evidence type="ECO:0000256" key="1">
    <source>
        <dbReference type="SAM" id="MobiDB-lite"/>
    </source>
</evidence>
<dbReference type="InterPro" id="IPR036691">
    <property type="entry name" value="Endo/exonu/phosph_ase_sf"/>
</dbReference>
<feature type="region of interest" description="Disordered" evidence="1">
    <location>
        <begin position="102"/>
        <end position="152"/>
    </location>
</feature>
<evidence type="ECO:0008006" key="4">
    <source>
        <dbReference type="Google" id="ProtNLM"/>
    </source>
</evidence>
<keyword evidence="3" id="KW-1185">Reference proteome</keyword>
<organism evidence="2 3">
    <name type="scientific">Riccia sorocarpa</name>
    <dbReference type="NCBI Taxonomy" id="122646"/>
    <lineage>
        <taxon>Eukaryota</taxon>
        <taxon>Viridiplantae</taxon>
        <taxon>Streptophyta</taxon>
        <taxon>Embryophyta</taxon>
        <taxon>Marchantiophyta</taxon>
        <taxon>Marchantiopsida</taxon>
        <taxon>Marchantiidae</taxon>
        <taxon>Marchantiales</taxon>
        <taxon>Ricciaceae</taxon>
        <taxon>Riccia</taxon>
    </lineage>
</organism>
<reference evidence="2 3" key="1">
    <citation type="submission" date="2024-09" db="EMBL/GenBank/DDBJ databases">
        <title>Chromosome-scale assembly of Riccia sorocarpa.</title>
        <authorList>
            <person name="Paukszto L."/>
        </authorList>
    </citation>
    <scope>NUCLEOTIDE SEQUENCE [LARGE SCALE GENOMIC DNA]</scope>
    <source>
        <strain evidence="2">LP-2024</strain>
        <tissue evidence="2">Aerial parts of the thallus</tissue>
    </source>
</reference>
<proteinExistence type="predicted"/>
<feature type="compositionally biased region" description="Basic and acidic residues" evidence="1">
    <location>
        <begin position="102"/>
        <end position="115"/>
    </location>
</feature>
<dbReference type="Proteomes" id="UP001633002">
    <property type="component" value="Unassembled WGS sequence"/>
</dbReference>
<feature type="compositionally biased region" description="Basic and acidic residues" evidence="1">
    <location>
        <begin position="122"/>
        <end position="136"/>
    </location>
</feature>
<dbReference type="SUPFAM" id="SSF56219">
    <property type="entry name" value="DNase I-like"/>
    <property type="match status" value="1"/>
</dbReference>
<name>A0ABD3H2E7_9MARC</name>
<dbReference type="Gene3D" id="3.60.10.10">
    <property type="entry name" value="Endonuclease/exonuclease/phosphatase"/>
    <property type="match status" value="1"/>
</dbReference>
<dbReference type="EMBL" id="JBJQOH010000006">
    <property type="protein sequence ID" value="KAL3685573.1"/>
    <property type="molecule type" value="Genomic_DNA"/>
</dbReference>
<evidence type="ECO:0000313" key="3">
    <source>
        <dbReference type="Proteomes" id="UP001633002"/>
    </source>
</evidence>
<gene>
    <name evidence="2" type="ORF">R1sor_003595</name>
</gene>
<accession>A0ABD3H2E7</accession>
<dbReference type="AlphaFoldDB" id="A0ABD3H2E7"/>
<evidence type="ECO:0000313" key="2">
    <source>
        <dbReference type="EMBL" id="KAL3685573.1"/>
    </source>
</evidence>
<comment type="caution">
    <text evidence="2">The sequence shown here is derived from an EMBL/GenBank/DDBJ whole genome shotgun (WGS) entry which is preliminary data.</text>
</comment>
<feature type="region of interest" description="Disordered" evidence="1">
    <location>
        <begin position="167"/>
        <end position="188"/>
    </location>
</feature>
<sequence length="365" mass="41502">MTTTGQMVMTEDQLITALKKVSFKGPTPPNEVTLQVNIAKKDSIKNIKNIAEKAIFTHYFQGTPAVGAFRSWAKIHWSRKHNVQIEATLEVAVDLNVQPLLEDHSQEDRGDKDGDGTQAGKRRGEQQSRGGQDKQLEGNQTSSGKLSANRGSIRWGREEWEMEIEQIQTTGDQDQERGIEGGTTEQRAPNNAADRTQFWTFLRGFLPEGRCLGDWNAVCNTIDASSKSSLQGDEESAEFNALCGRMGIRDAREVAEKTEGPRFTRAQTRDGKFTWSRLDRVYTSIFQIAKLKHHVNYWTSDHLPITAEVRMGVQPQQTGAKQRSTYFKVDHKLVRDNLEEIGERWKTWEEENREKGAMERFVRCL</sequence>
<feature type="compositionally biased region" description="Polar residues" evidence="1">
    <location>
        <begin position="137"/>
        <end position="150"/>
    </location>
</feature>
<protein>
    <recommendedName>
        <fullName evidence="4">Endonuclease/exonuclease/phosphatase domain-containing protein</fullName>
    </recommendedName>
</protein>